<evidence type="ECO:0000256" key="8">
    <source>
        <dbReference type="ARBA" id="ARBA00023002"/>
    </source>
</evidence>
<reference evidence="17 18" key="1">
    <citation type="submission" date="2017-03" db="EMBL/GenBank/DDBJ databases">
        <title>Genome of the blue death feigning beetle - Asbolus verrucosus.</title>
        <authorList>
            <person name="Rider S.D."/>
        </authorList>
    </citation>
    <scope>NUCLEOTIDE SEQUENCE [LARGE SCALE GENOMIC DNA]</scope>
    <source>
        <strain evidence="17">Butters</strain>
        <tissue evidence="17">Head and leg muscle</tissue>
    </source>
</reference>
<feature type="transmembrane region" description="Helical" evidence="15">
    <location>
        <begin position="270"/>
        <end position="291"/>
    </location>
</feature>
<comment type="similarity">
    <text evidence="2 13">Belongs to the fatty acid desaturase type 1 family.</text>
</comment>
<dbReference type="GO" id="GO:0004768">
    <property type="term" value="F:stearoyl-CoA 9-desaturase activity"/>
    <property type="evidence" value="ECO:0007669"/>
    <property type="project" value="TreeGrafter"/>
</dbReference>
<dbReference type="GO" id="GO:0005789">
    <property type="term" value="C:endoplasmic reticulum membrane"/>
    <property type="evidence" value="ECO:0007669"/>
    <property type="project" value="TreeGrafter"/>
</dbReference>
<name>A0A482W8R9_ASBVE</name>
<feature type="transmembrane region" description="Helical" evidence="15">
    <location>
        <begin position="412"/>
        <end position="433"/>
    </location>
</feature>
<dbReference type="Pfam" id="PF00487">
    <property type="entry name" value="FA_desaturase"/>
    <property type="match status" value="1"/>
</dbReference>
<evidence type="ECO:0000256" key="12">
    <source>
        <dbReference type="ARBA" id="ARBA00023160"/>
    </source>
</evidence>
<sequence>MTRKSSSAITTITEIKPQKQPYEVEIVWKNVFLFTLLHIAAFSGLYCFVVTAKWSTFFWSLFLVCVSIEGASAGAHRLWCHRSYKAKLPLRILLCIWQTHGLQNDIYEWVRDHRTHHKYTATLHGVWAINSVGHMWGTKPYDKNIHSVENTFINYLTGGEGCHNYHHTFPWDYKSAEFGWAYDRKSVSVQLIEHRARRTGDGSRKQRKDVPLWGWGDKDMNENDMKIIETVTVYGWGDEDMKRALHHNGDLIAAKPKSEPYKVQIVWRNILLFIYLHIAGLYGLYCFIFTAKWNTVLWTYLLALITTQGICAGAHRLWAHRAYKAKLPLRIILCIWQTHALQNHIYEWVRDHRVHHKFSETDADPHNSRRGFFFSHMGWLLCRKHSDVITKGKTVDLSDLEADAVVMFQKKYYLILAPLLAFIVPAWVPWYFWNEDGYISWYTASMFRYALTLHGTWLVNSAAHMWGSKPYDENINAVENITVSYITNGEGFHNYHHVFPWDYKAAELWSYRGNWSTAFIDFMAKIGWAYDLKSVSAEMVERRVKKTGDGSRRDNLPLWGWGDEDMGKEDKKMAEIQHSRRD</sequence>
<dbReference type="InterPro" id="IPR015876">
    <property type="entry name" value="Acyl-CoA_DS"/>
</dbReference>
<evidence type="ECO:0000256" key="4">
    <source>
        <dbReference type="ARBA" id="ARBA00022692"/>
    </source>
</evidence>
<evidence type="ECO:0000256" key="13">
    <source>
        <dbReference type="RuleBase" id="RU000581"/>
    </source>
</evidence>
<keyword evidence="11 15" id="KW-0472">Membrane</keyword>
<dbReference type="PANTHER" id="PTHR11351">
    <property type="entry name" value="ACYL-COA DESATURASE"/>
    <property type="match status" value="1"/>
</dbReference>
<comment type="cofactor">
    <cofactor evidence="13">
        <name>Fe(2+)</name>
        <dbReference type="ChEBI" id="CHEBI:29033"/>
    </cofactor>
</comment>
<feature type="transmembrane region" description="Helical" evidence="15">
    <location>
        <begin position="439"/>
        <end position="459"/>
    </location>
</feature>
<dbReference type="PANTHER" id="PTHR11351:SF98">
    <property type="entry name" value="RE43130P"/>
    <property type="match status" value="1"/>
</dbReference>
<evidence type="ECO:0000256" key="7">
    <source>
        <dbReference type="ARBA" id="ARBA00022989"/>
    </source>
</evidence>
<evidence type="ECO:0000256" key="9">
    <source>
        <dbReference type="ARBA" id="ARBA00023004"/>
    </source>
</evidence>
<dbReference type="PROSITE" id="PS00476">
    <property type="entry name" value="FATTY_ACID_DESATUR_1"/>
    <property type="match status" value="1"/>
</dbReference>
<dbReference type="Proteomes" id="UP000292052">
    <property type="component" value="Unassembled WGS sequence"/>
</dbReference>
<keyword evidence="8 13" id="KW-0560">Oxidoreductase</keyword>
<feature type="domain" description="Fatty acid desaturase" evidence="16">
    <location>
        <begin position="295"/>
        <end position="500"/>
    </location>
</feature>
<keyword evidence="12 13" id="KW-0275">Fatty acid biosynthesis</keyword>
<feature type="region of interest" description="Disordered" evidence="14">
    <location>
        <begin position="559"/>
        <end position="582"/>
    </location>
</feature>
<keyword evidence="10" id="KW-0443">Lipid metabolism</keyword>
<gene>
    <name evidence="17" type="ORF">BDFB_002895</name>
</gene>
<dbReference type="OrthoDB" id="10260134at2759"/>
<dbReference type="InterPro" id="IPR001522">
    <property type="entry name" value="FADS-1_CS"/>
</dbReference>
<evidence type="ECO:0000313" key="18">
    <source>
        <dbReference type="Proteomes" id="UP000292052"/>
    </source>
</evidence>
<comment type="subcellular location">
    <subcellularLocation>
        <location evidence="1">Membrane</location>
        <topology evidence="1">Multi-pass membrane protein</topology>
    </subcellularLocation>
</comment>
<dbReference type="EMBL" id="QDEB01016558">
    <property type="protein sequence ID" value="RZC41504.1"/>
    <property type="molecule type" value="Genomic_DNA"/>
</dbReference>
<keyword evidence="9" id="KW-0408">Iron</keyword>
<evidence type="ECO:0000256" key="11">
    <source>
        <dbReference type="ARBA" id="ARBA00023136"/>
    </source>
</evidence>
<evidence type="ECO:0000259" key="16">
    <source>
        <dbReference type="Pfam" id="PF00487"/>
    </source>
</evidence>
<keyword evidence="3 13" id="KW-0444">Lipid biosynthesis</keyword>
<feature type="transmembrane region" description="Helical" evidence="15">
    <location>
        <begin position="31"/>
        <end position="51"/>
    </location>
</feature>
<accession>A0A482W8R9</accession>
<protein>
    <submittedName>
        <fullName evidence="17">FA desaturase domain containing protein</fullName>
    </submittedName>
</protein>
<dbReference type="CDD" id="cd03505">
    <property type="entry name" value="Delta9-FADS-like"/>
    <property type="match status" value="2"/>
</dbReference>
<keyword evidence="6" id="KW-0276">Fatty acid metabolism</keyword>
<dbReference type="GO" id="GO:0006636">
    <property type="term" value="P:unsaturated fatty acid biosynthetic process"/>
    <property type="evidence" value="ECO:0007669"/>
    <property type="project" value="TreeGrafter"/>
</dbReference>
<evidence type="ECO:0000256" key="6">
    <source>
        <dbReference type="ARBA" id="ARBA00022832"/>
    </source>
</evidence>
<feature type="transmembrane region" description="Helical" evidence="15">
    <location>
        <begin position="297"/>
        <end position="318"/>
    </location>
</feature>
<evidence type="ECO:0000256" key="1">
    <source>
        <dbReference type="ARBA" id="ARBA00004141"/>
    </source>
</evidence>
<dbReference type="AlphaFoldDB" id="A0A482W8R9"/>
<evidence type="ECO:0000313" key="17">
    <source>
        <dbReference type="EMBL" id="RZC41504.1"/>
    </source>
</evidence>
<evidence type="ECO:0000256" key="5">
    <source>
        <dbReference type="ARBA" id="ARBA00022723"/>
    </source>
</evidence>
<evidence type="ECO:0000256" key="10">
    <source>
        <dbReference type="ARBA" id="ARBA00023098"/>
    </source>
</evidence>
<evidence type="ECO:0000256" key="15">
    <source>
        <dbReference type="SAM" id="Phobius"/>
    </source>
</evidence>
<dbReference type="GO" id="GO:0005506">
    <property type="term" value="F:iron ion binding"/>
    <property type="evidence" value="ECO:0007669"/>
    <property type="project" value="TreeGrafter"/>
</dbReference>
<keyword evidence="7 15" id="KW-1133">Transmembrane helix</keyword>
<organism evidence="17 18">
    <name type="scientific">Asbolus verrucosus</name>
    <name type="common">Desert ironclad beetle</name>
    <dbReference type="NCBI Taxonomy" id="1661398"/>
    <lineage>
        <taxon>Eukaryota</taxon>
        <taxon>Metazoa</taxon>
        <taxon>Ecdysozoa</taxon>
        <taxon>Arthropoda</taxon>
        <taxon>Hexapoda</taxon>
        <taxon>Insecta</taxon>
        <taxon>Pterygota</taxon>
        <taxon>Neoptera</taxon>
        <taxon>Endopterygota</taxon>
        <taxon>Coleoptera</taxon>
        <taxon>Polyphaga</taxon>
        <taxon>Cucujiformia</taxon>
        <taxon>Tenebrionidae</taxon>
        <taxon>Pimeliinae</taxon>
        <taxon>Asbolus</taxon>
    </lineage>
</organism>
<comment type="caution">
    <text evidence="17">The sequence shown here is derived from an EMBL/GenBank/DDBJ whole genome shotgun (WGS) entry which is preliminary data.</text>
</comment>
<evidence type="ECO:0000256" key="2">
    <source>
        <dbReference type="ARBA" id="ARBA00009295"/>
    </source>
</evidence>
<evidence type="ECO:0000256" key="14">
    <source>
        <dbReference type="SAM" id="MobiDB-lite"/>
    </source>
</evidence>
<proteinExistence type="inferred from homology"/>
<keyword evidence="4 13" id="KW-0812">Transmembrane</keyword>
<keyword evidence="5" id="KW-0479">Metal-binding</keyword>
<keyword evidence="18" id="KW-1185">Reference proteome</keyword>
<dbReference type="PRINTS" id="PR00075">
    <property type="entry name" value="FACDDSATRASE"/>
</dbReference>
<evidence type="ECO:0000256" key="3">
    <source>
        <dbReference type="ARBA" id="ARBA00022516"/>
    </source>
</evidence>
<comment type="domain">
    <text evidence="13">The histidine box domains are involved in binding the catalytic metal ions.</text>
</comment>
<feature type="compositionally biased region" description="Basic and acidic residues" evidence="14">
    <location>
        <begin position="568"/>
        <end position="582"/>
    </location>
</feature>
<feature type="transmembrane region" description="Helical" evidence="15">
    <location>
        <begin position="57"/>
        <end position="79"/>
    </location>
</feature>
<dbReference type="InterPro" id="IPR005804">
    <property type="entry name" value="FA_desaturase_dom"/>
</dbReference>